<dbReference type="AlphaFoldDB" id="A0AAV4HEX8"/>
<proteinExistence type="predicted"/>
<organism evidence="1 2">
    <name type="scientific">Elysia marginata</name>
    <dbReference type="NCBI Taxonomy" id="1093978"/>
    <lineage>
        <taxon>Eukaryota</taxon>
        <taxon>Metazoa</taxon>
        <taxon>Spiralia</taxon>
        <taxon>Lophotrochozoa</taxon>
        <taxon>Mollusca</taxon>
        <taxon>Gastropoda</taxon>
        <taxon>Heterobranchia</taxon>
        <taxon>Euthyneura</taxon>
        <taxon>Panpulmonata</taxon>
        <taxon>Sacoglossa</taxon>
        <taxon>Placobranchoidea</taxon>
        <taxon>Plakobranchidae</taxon>
        <taxon>Elysia</taxon>
    </lineage>
</organism>
<evidence type="ECO:0000313" key="1">
    <source>
        <dbReference type="EMBL" id="GFR95286.1"/>
    </source>
</evidence>
<accession>A0AAV4HEX8</accession>
<keyword evidence="2" id="KW-1185">Reference proteome</keyword>
<comment type="caution">
    <text evidence="1">The sequence shown here is derived from an EMBL/GenBank/DDBJ whole genome shotgun (WGS) entry which is preliminary data.</text>
</comment>
<reference evidence="1 2" key="1">
    <citation type="journal article" date="2021" name="Elife">
        <title>Chloroplast acquisition without the gene transfer in kleptoplastic sea slugs, Plakobranchus ocellatus.</title>
        <authorList>
            <person name="Maeda T."/>
            <person name="Takahashi S."/>
            <person name="Yoshida T."/>
            <person name="Shimamura S."/>
            <person name="Takaki Y."/>
            <person name="Nagai Y."/>
            <person name="Toyoda A."/>
            <person name="Suzuki Y."/>
            <person name="Arimoto A."/>
            <person name="Ishii H."/>
            <person name="Satoh N."/>
            <person name="Nishiyama T."/>
            <person name="Hasebe M."/>
            <person name="Maruyama T."/>
            <person name="Minagawa J."/>
            <person name="Obokata J."/>
            <person name="Shigenobu S."/>
        </authorList>
    </citation>
    <scope>NUCLEOTIDE SEQUENCE [LARGE SCALE GENOMIC DNA]</scope>
</reference>
<gene>
    <name evidence="1" type="ORF">ElyMa_004424600</name>
</gene>
<sequence>MFAKDSVYVHINVQDTKDKDAHIAGRVFLLNKPEGYFIEWKAEDVLNCETSNEEWDVINYKNDREGESGICFYYLIVNPK</sequence>
<protein>
    <submittedName>
        <fullName evidence="1">TBC1 domain family member 15</fullName>
    </submittedName>
</protein>
<dbReference type="EMBL" id="BMAT01008923">
    <property type="protein sequence ID" value="GFR95286.1"/>
    <property type="molecule type" value="Genomic_DNA"/>
</dbReference>
<name>A0AAV4HEX8_9GAST</name>
<dbReference type="Proteomes" id="UP000762676">
    <property type="component" value="Unassembled WGS sequence"/>
</dbReference>
<evidence type="ECO:0000313" key="2">
    <source>
        <dbReference type="Proteomes" id="UP000762676"/>
    </source>
</evidence>